<reference evidence="1" key="1">
    <citation type="journal article" date="2020" name="mSystems">
        <title>Genome- and Community-Level Interaction Insights into Carbon Utilization and Element Cycling Functions of Hydrothermarchaeota in Hydrothermal Sediment.</title>
        <authorList>
            <person name="Zhou Z."/>
            <person name="Liu Y."/>
            <person name="Xu W."/>
            <person name="Pan J."/>
            <person name="Luo Z.H."/>
            <person name="Li M."/>
        </authorList>
    </citation>
    <scope>NUCLEOTIDE SEQUENCE [LARGE SCALE GENOMIC DNA]</scope>
    <source>
        <strain evidence="1">SpSt-508</strain>
    </source>
</reference>
<sequence length="175" mass="20082">MPVVTAHFDNSYAVLESECLVIEGFIRKADIRSVLEFGPGRSTLMFAAAGCEVWSAEYNDWWFEHYRRLFAEMPAIHLIRFQNAPLIEIPELDGRRFDLAFIDSPAGHEFPPGMSPRQNTCEVAAKYVDRILLHDIQRPGEQATIRKMQEAGWDIECTWESARCALLRNRSHLGQ</sequence>
<dbReference type="InterPro" id="IPR029063">
    <property type="entry name" value="SAM-dependent_MTases_sf"/>
</dbReference>
<evidence type="ECO:0000313" key="1">
    <source>
        <dbReference type="EMBL" id="HGT38097.1"/>
    </source>
</evidence>
<accession>A0A7C4LLN1</accession>
<gene>
    <name evidence="1" type="ORF">ENS64_02340</name>
</gene>
<proteinExistence type="predicted"/>
<dbReference type="SUPFAM" id="SSF53335">
    <property type="entry name" value="S-adenosyl-L-methionine-dependent methyltransferases"/>
    <property type="match status" value="1"/>
</dbReference>
<dbReference type="Gene3D" id="3.40.50.150">
    <property type="entry name" value="Vaccinia Virus protein VP39"/>
    <property type="match status" value="1"/>
</dbReference>
<dbReference type="AlphaFoldDB" id="A0A7C4LLN1"/>
<dbReference type="EMBL" id="DSVQ01000005">
    <property type="protein sequence ID" value="HGT38097.1"/>
    <property type="molecule type" value="Genomic_DNA"/>
</dbReference>
<name>A0A7C4LLN1_9PLAN</name>
<evidence type="ECO:0008006" key="2">
    <source>
        <dbReference type="Google" id="ProtNLM"/>
    </source>
</evidence>
<organism evidence="1">
    <name type="scientific">Schlesneria paludicola</name>
    <dbReference type="NCBI Taxonomy" id="360056"/>
    <lineage>
        <taxon>Bacteria</taxon>
        <taxon>Pseudomonadati</taxon>
        <taxon>Planctomycetota</taxon>
        <taxon>Planctomycetia</taxon>
        <taxon>Planctomycetales</taxon>
        <taxon>Planctomycetaceae</taxon>
        <taxon>Schlesneria</taxon>
    </lineage>
</organism>
<comment type="caution">
    <text evidence="1">The sequence shown here is derived from an EMBL/GenBank/DDBJ whole genome shotgun (WGS) entry which is preliminary data.</text>
</comment>
<protein>
    <recommendedName>
        <fullName evidence="2">Class I SAM-dependent methyltransferase</fullName>
    </recommendedName>
</protein>